<dbReference type="Proteomes" id="UP000703269">
    <property type="component" value="Unassembled WGS sequence"/>
</dbReference>
<dbReference type="SUPFAM" id="SSF50370">
    <property type="entry name" value="Ricin B-like lectins"/>
    <property type="match status" value="1"/>
</dbReference>
<organism evidence="1 2">
    <name type="scientific">Phanerochaete sordida</name>
    <dbReference type="NCBI Taxonomy" id="48140"/>
    <lineage>
        <taxon>Eukaryota</taxon>
        <taxon>Fungi</taxon>
        <taxon>Dikarya</taxon>
        <taxon>Basidiomycota</taxon>
        <taxon>Agaricomycotina</taxon>
        <taxon>Agaricomycetes</taxon>
        <taxon>Polyporales</taxon>
        <taxon>Phanerochaetaceae</taxon>
        <taxon>Phanerochaete</taxon>
    </lineage>
</organism>
<name>A0A9P3GNG6_9APHY</name>
<sequence length="295" mass="32208">MRVIAVAEGNYEIQAFSSGLYLNSLTGAVYNHHIDDALVLNSSPTRTGKWEIAHVGSGYTIKQVSSGLYCSLKQNDDGGSPLIVLRPVPTVWDVEFQGAERKAICISWPVTGQCWSVPTLQSNGQAGPVLAQLQGGNMLPKAWRMLSLQSNDESGPLLPGLYAIQNKVSDTFVSLSPDEKSIGCWPAVDLASTGVKLWVIAPLGRGYTIRLQGTDKYCTLQSGTGSGSQISVSTVPAAWRIEPTHSPVKGQNRYYRIFWADTDMVWDLEDYGKRTAVKMMHDNGSQACRHFQLIA</sequence>
<protein>
    <submittedName>
        <fullName evidence="1">Uncharacterized protein</fullName>
    </submittedName>
</protein>
<dbReference type="AlphaFoldDB" id="A0A9P3GNG6"/>
<dbReference type="OrthoDB" id="2796449at2759"/>
<dbReference type="InterPro" id="IPR035992">
    <property type="entry name" value="Ricin_B-like_lectins"/>
</dbReference>
<gene>
    <name evidence="1" type="ORF">PsYK624_149670</name>
</gene>
<dbReference type="EMBL" id="BPQB01000093">
    <property type="protein sequence ID" value="GJE98732.1"/>
    <property type="molecule type" value="Genomic_DNA"/>
</dbReference>
<evidence type="ECO:0000313" key="1">
    <source>
        <dbReference type="EMBL" id="GJE98732.1"/>
    </source>
</evidence>
<keyword evidence="2" id="KW-1185">Reference proteome</keyword>
<proteinExistence type="predicted"/>
<reference evidence="1 2" key="1">
    <citation type="submission" date="2021-08" db="EMBL/GenBank/DDBJ databases">
        <title>Draft Genome Sequence of Phanerochaete sordida strain YK-624.</title>
        <authorList>
            <person name="Mori T."/>
            <person name="Dohra H."/>
            <person name="Suzuki T."/>
            <person name="Kawagishi H."/>
            <person name="Hirai H."/>
        </authorList>
    </citation>
    <scope>NUCLEOTIDE SEQUENCE [LARGE SCALE GENOMIC DNA]</scope>
    <source>
        <strain evidence="1 2">YK-624</strain>
    </source>
</reference>
<accession>A0A9P3GNG6</accession>
<comment type="caution">
    <text evidence="1">The sequence shown here is derived from an EMBL/GenBank/DDBJ whole genome shotgun (WGS) entry which is preliminary data.</text>
</comment>
<dbReference type="Gene3D" id="2.80.10.50">
    <property type="match status" value="2"/>
</dbReference>
<evidence type="ECO:0000313" key="2">
    <source>
        <dbReference type="Proteomes" id="UP000703269"/>
    </source>
</evidence>